<dbReference type="RefSeq" id="WP_316410528.1">
    <property type="nucleotide sequence ID" value="NZ_AP027081.1"/>
</dbReference>
<keyword evidence="4" id="KW-0812">Transmembrane</keyword>
<evidence type="ECO:0000256" key="2">
    <source>
        <dbReference type="ARBA" id="ARBA00022448"/>
    </source>
</evidence>
<evidence type="ECO:0000256" key="5">
    <source>
        <dbReference type="ARBA" id="ARBA00022729"/>
    </source>
</evidence>
<name>A0AA48GXD7_9BACT</name>
<keyword evidence="5 12" id="KW-0732">Signal</keyword>
<dbReference type="InterPro" id="IPR011250">
    <property type="entry name" value="OMP/PagP_B-barrel"/>
</dbReference>
<reference evidence="14" key="1">
    <citation type="journal article" date="2023" name="Int. J. Syst. Evol. Microbiol.">
        <title>Mesoterricola silvestris gen. nov., sp. nov., Mesoterricola sediminis sp. nov., Geothrix oryzae sp. nov., Geothrix edaphica sp. nov., Geothrix rubra sp. nov., and Geothrix limicola sp. nov., six novel members of Acidobacteriota isolated from soils.</title>
        <authorList>
            <person name="Itoh H."/>
            <person name="Sugisawa Y."/>
            <person name="Mise K."/>
            <person name="Xu Z."/>
            <person name="Kuniyasu M."/>
            <person name="Ushijima N."/>
            <person name="Kawano K."/>
            <person name="Kobayashi E."/>
            <person name="Shiratori Y."/>
            <person name="Masuda Y."/>
            <person name="Senoo K."/>
        </authorList>
    </citation>
    <scope>NUCLEOTIDE SEQUENCE</scope>
    <source>
        <strain evidence="14">W786</strain>
    </source>
</reference>
<dbReference type="Pfam" id="PF13505">
    <property type="entry name" value="OMP_b-brl"/>
    <property type="match status" value="1"/>
</dbReference>
<evidence type="ECO:0000256" key="4">
    <source>
        <dbReference type="ARBA" id="ARBA00022692"/>
    </source>
</evidence>
<evidence type="ECO:0000256" key="3">
    <source>
        <dbReference type="ARBA" id="ARBA00022452"/>
    </source>
</evidence>
<dbReference type="GO" id="GO:0006811">
    <property type="term" value="P:monoatomic ion transport"/>
    <property type="evidence" value="ECO:0007669"/>
    <property type="project" value="UniProtKB-KW"/>
</dbReference>
<feature type="signal peptide" evidence="12">
    <location>
        <begin position="1"/>
        <end position="18"/>
    </location>
</feature>
<gene>
    <name evidence="14" type="ORF">METESE_29870</name>
</gene>
<dbReference type="InterPro" id="IPR050330">
    <property type="entry name" value="Bact_OuterMem_StrucFunc"/>
</dbReference>
<dbReference type="InterPro" id="IPR006665">
    <property type="entry name" value="OmpA-like"/>
</dbReference>
<dbReference type="GO" id="GO:0015288">
    <property type="term" value="F:porin activity"/>
    <property type="evidence" value="ECO:0007669"/>
    <property type="project" value="UniProtKB-KW"/>
</dbReference>
<evidence type="ECO:0000256" key="12">
    <source>
        <dbReference type="SAM" id="SignalP"/>
    </source>
</evidence>
<dbReference type="AlphaFoldDB" id="A0AA48GXD7"/>
<evidence type="ECO:0000313" key="15">
    <source>
        <dbReference type="Proteomes" id="UP001228113"/>
    </source>
</evidence>
<sequence length="368" mass="37798">MRTSSMSLLLAALGATLAAGEPLPEGWVQAKAAVIKPDGCNCLKDVLGGGGGVGAWITPRWGAELDVLQLRLKSKHTTAASDETHVLASGLFNLAPAAAPWIPYARAGAGLATIQAPYSLADHGTTRAAFHAGVGVQRPFGQRGLFSAEVRAVTIENEIRRTEYQGLVGLGLRWGRKASAVAAPAPVVAPAPAPAPAPVAEPPAPSPVVAPAPAPAPAPVAEPPAPAPVAAPAPAPELPRRLVLDEAVLHFQNDRAELDAAAEAAIRKVAETLKGFGGQYDLRVVGYTSSTGNAAHNRALSLRRARAVAKVLESAGIPAARLKAEGAGPDAPIADNGTAEGRARNRRVEIEVKADGVETRRAETGLRD</sequence>
<keyword evidence="9" id="KW-0998">Cell outer membrane</keyword>
<dbReference type="CDD" id="cd07185">
    <property type="entry name" value="OmpA_C-like"/>
    <property type="match status" value="1"/>
</dbReference>
<keyword evidence="3" id="KW-1134">Transmembrane beta strand</keyword>
<evidence type="ECO:0000256" key="8">
    <source>
        <dbReference type="ARBA" id="ARBA00023136"/>
    </source>
</evidence>
<evidence type="ECO:0000256" key="7">
    <source>
        <dbReference type="ARBA" id="ARBA00023114"/>
    </source>
</evidence>
<keyword evidence="15" id="KW-1185">Reference proteome</keyword>
<feature type="region of interest" description="Disordered" evidence="11">
    <location>
        <begin position="191"/>
        <end position="232"/>
    </location>
</feature>
<dbReference type="PROSITE" id="PS51123">
    <property type="entry name" value="OMPA_2"/>
    <property type="match status" value="1"/>
</dbReference>
<feature type="domain" description="OmpA-like" evidence="13">
    <location>
        <begin position="238"/>
        <end position="356"/>
    </location>
</feature>
<keyword evidence="8 10" id="KW-0472">Membrane</keyword>
<dbReference type="InterPro" id="IPR027385">
    <property type="entry name" value="Beta-barrel_OMP"/>
</dbReference>
<comment type="subcellular location">
    <subcellularLocation>
        <location evidence="1">Cell outer membrane</location>
        <topology evidence="1">Multi-pass membrane protein</topology>
    </subcellularLocation>
</comment>
<dbReference type="InterPro" id="IPR036737">
    <property type="entry name" value="OmpA-like_sf"/>
</dbReference>
<dbReference type="Pfam" id="PF00691">
    <property type="entry name" value="OmpA"/>
    <property type="match status" value="1"/>
</dbReference>
<dbReference type="Gene3D" id="3.30.1330.60">
    <property type="entry name" value="OmpA-like domain"/>
    <property type="match status" value="1"/>
</dbReference>
<organism evidence="14 15">
    <name type="scientific">Mesoterricola sediminis</name>
    <dbReference type="NCBI Taxonomy" id="2927980"/>
    <lineage>
        <taxon>Bacteria</taxon>
        <taxon>Pseudomonadati</taxon>
        <taxon>Acidobacteriota</taxon>
        <taxon>Holophagae</taxon>
        <taxon>Holophagales</taxon>
        <taxon>Holophagaceae</taxon>
        <taxon>Mesoterricola</taxon>
    </lineage>
</organism>
<evidence type="ECO:0000259" key="13">
    <source>
        <dbReference type="PROSITE" id="PS51123"/>
    </source>
</evidence>
<proteinExistence type="predicted"/>
<dbReference type="InterPro" id="IPR006664">
    <property type="entry name" value="OMP_bac"/>
</dbReference>
<keyword evidence="2" id="KW-0813">Transport</keyword>
<dbReference type="GO" id="GO:0046930">
    <property type="term" value="C:pore complex"/>
    <property type="evidence" value="ECO:0007669"/>
    <property type="project" value="UniProtKB-KW"/>
</dbReference>
<dbReference type="SUPFAM" id="SSF103088">
    <property type="entry name" value="OmpA-like"/>
    <property type="match status" value="1"/>
</dbReference>
<keyword evidence="7" id="KW-0626">Porin</keyword>
<evidence type="ECO:0000256" key="1">
    <source>
        <dbReference type="ARBA" id="ARBA00004571"/>
    </source>
</evidence>
<dbReference type="Proteomes" id="UP001228113">
    <property type="component" value="Chromosome"/>
</dbReference>
<evidence type="ECO:0000256" key="9">
    <source>
        <dbReference type="ARBA" id="ARBA00023237"/>
    </source>
</evidence>
<evidence type="ECO:0000256" key="6">
    <source>
        <dbReference type="ARBA" id="ARBA00023065"/>
    </source>
</evidence>
<keyword evidence="6" id="KW-0406">Ion transport</keyword>
<dbReference type="Gene3D" id="2.40.160.20">
    <property type="match status" value="1"/>
</dbReference>
<protein>
    <recommendedName>
        <fullName evidence="13">OmpA-like domain-containing protein</fullName>
    </recommendedName>
</protein>
<dbReference type="PANTHER" id="PTHR30329">
    <property type="entry name" value="STATOR ELEMENT OF FLAGELLAR MOTOR COMPLEX"/>
    <property type="match status" value="1"/>
</dbReference>
<evidence type="ECO:0000256" key="10">
    <source>
        <dbReference type="PROSITE-ProRule" id="PRU00473"/>
    </source>
</evidence>
<dbReference type="PRINTS" id="PR01021">
    <property type="entry name" value="OMPADOMAIN"/>
</dbReference>
<dbReference type="SUPFAM" id="SSF56925">
    <property type="entry name" value="OMPA-like"/>
    <property type="match status" value="1"/>
</dbReference>
<evidence type="ECO:0000256" key="11">
    <source>
        <dbReference type="SAM" id="MobiDB-lite"/>
    </source>
</evidence>
<dbReference type="PANTHER" id="PTHR30329:SF21">
    <property type="entry name" value="LIPOPROTEIN YIAD-RELATED"/>
    <property type="match status" value="1"/>
</dbReference>
<dbReference type="KEGG" id="msea:METESE_29870"/>
<dbReference type="EMBL" id="AP027081">
    <property type="protein sequence ID" value="BDU78029.1"/>
    <property type="molecule type" value="Genomic_DNA"/>
</dbReference>
<accession>A0AA48GXD7</accession>
<evidence type="ECO:0000313" key="14">
    <source>
        <dbReference type="EMBL" id="BDU78029.1"/>
    </source>
</evidence>
<dbReference type="PRINTS" id="PR01023">
    <property type="entry name" value="NAFLGMOTY"/>
</dbReference>
<feature type="chain" id="PRO_5041243745" description="OmpA-like domain-containing protein" evidence="12">
    <location>
        <begin position="19"/>
        <end position="368"/>
    </location>
</feature>
<dbReference type="GO" id="GO:0009279">
    <property type="term" value="C:cell outer membrane"/>
    <property type="evidence" value="ECO:0007669"/>
    <property type="project" value="UniProtKB-SubCell"/>
</dbReference>